<dbReference type="EC" id="2.3.2.31" evidence="6"/>
<dbReference type="InterPro" id="IPR031127">
    <property type="entry name" value="E3_UB_ligase_RBR"/>
</dbReference>
<evidence type="ECO:0000256" key="8">
    <source>
        <dbReference type="ARBA" id="ARBA00022723"/>
    </source>
</evidence>
<dbReference type="EnsemblPlants" id="ONIVA09G20590.1">
    <property type="protein sequence ID" value="ONIVA09G20590.1"/>
    <property type="gene ID" value="ONIVA09G20590"/>
</dbReference>
<evidence type="ECO:0000259" key="17">
    <source>
        <dbReference type="PROSITE" id="PS51873"/>
    </source>
</evidence>
<dbReference type="FunFam" id="1.20.120.1750:FF:000027">
    <property type="entry name" value="RBR-type E3 ubiquitin transferase"/>
    <property type="match status" value="2"/>
</dbReference>
<keyword evidence="10 13" id="KW-0863">Zinc-finger</keyword>
<dbReference type="PROSITE" id="PS51873">
    <property type="entry name" value="TRIAD"/>
    <property type="match status" value="2"/>
</dbReference>
<keyword evidence="19" id="KW-1185">Reference proteome</keyword>
<dbReference type="InterPro" id="IPR044066">
    <property type="entry name" value="TRIAD_supradom"/>
</dbReference>
<protein>
    <recommendedName>
        <fullName evidence="6">RBR-type E3 ubiquitin transferase</fullName>
        <ecNumber evidence="6">2.3.2.31</ecNumber>
    </recommendedName>
</protein>
<dbReference type="FunFam" id="3.30.40.10:FF:000019">
    <property type="entry name" value="RBR-type E3 ubiquitin transferase"/>
    <property type="match status" value="2"/>
</dbReference>
<dbReference type="Pfam" id="PF01485">
    <property type="entry name" value="IBR"/>
    <property type="match status" value="2"/>
</dbReference>
<feature type="domain" description="RING-type" evidence="16">
    <location>
        <begin position="148"/>
        <end position="194"/>
    </location>
</feature>
<dbReference type="PROSITE" id="PS00518">
    <property type="entry name" value="ZF_RING_1"/>
    <property type="match status" value="2"/>
</dbReference>
<dbReference type="InterPro" id="IPR001841">
    <property type="entry name" value="Znf_RING"/>
</dbReference>
<evidence type="ECO:0000256" key="3">
    <source>
        <dbReference type="ARBA" id="ARBA00003976"/>
    </source>
</evidence>
<comment type="similarity">
    <text evidence="5">Belongs to the RBR family. Ariadne subfamily.</text>
</comment>
<dbReference type="GO" id="GO:0016567">
    <property type="term" value="P:protein ubiquitination"/>
    <property type="evidence" value="ECO:0007669"/>
    <property type="project" value="InterPro"/>
</dbReference>
<dbReference type="InterPro" id="IPR002867">
    <property type="entry name" value="IBR_dom"/>
</dbReference>
<keyword evidence="9" id="KW-0677">Repeat</keyword>
<keyword evidence="12" id="KW-0862">Zinc</keyword>
<dbReference type="SMART" id="SM00647">
    <property type="entry name" value="IBR"/>
    <property type="match status" value="4"/>
</dbReference>
<evidence type="ECO:0000256" key="6">
    <source>
        <dbReference type="ARBA" id="ARBA00012251"/>
    </source>
</evidence>
<dbReference type="CDD" id="cd22583">
    <property type="entry name" value="Rcat_RBR_ARI7-like"/>
    <property type="match status" value="1"/>
</dbReference>
<dbReference type="CDD" id="cd20346">
    <property type="entry name" value="BRcat_RBR_ANKIB1"/>
    <property type="match status" value="2"/>
</dbReference>
<dbReference type="Pfam" id="PF21235">
    <property type="entry name" value="UBA_ARI1"/>
    <property type="match status" value="1"/>
</dbReference>
<reference evidence="18" key="2">
    <citation type="submission" date="2018-04" db="EMBL/GenBank/DDBJ databases">
        <title>OnivRS2 (Oryza nivara Reference Sequence Version 2).</title>
        <authorList>
            <person name="Zhang J."/>
            <person name="Kudrna D."/>
            <person name="Lee S."/>
            <person name="Talag J."/>
            <person name="Rajasekar S."/>
            <person name="Welchert J."/>
            <person name="Hsing Y.-I."/>
            <person name="Wing R.A."/>
        </authorList>
    </citation>
    <scope>NUCLEOTIDE SEQUENCE [LARGE SCALE GENOMIC DNA]</scope>
    <source>
        <strain evidence="18">SL10</strain>
    </source>
</reference>
<keyword evidence="11" id="KW-0833">Ubl conjugation pathway</keyword>
<dbReference type="GO" id="GO:0003676">
    <property type="term" value="F:nucleic acid binding"/>
    <property type="evidence" value="ECO:0007669"/>
    <property type="project" value="InterPro"/>
</dbReference>
<dbReference type="InterPro" id="IPR017907">
    <property type="entry name" value="Znf_RING_CS"/>
</dbReference>
<feature type="domain" description="RING-type" evidence="17">
    <location>
        <begin position="720"/>
        <end position="930"/>
    </location>
</feature>
<dbReference type="AlphaFoldDB" id="A0A0E0INJ9"/>
<feature type="region of interest" description="Disordered" evidence="15">
    <location>
        <begin position="1"/>
        <end position="57"/>
    </location>
</feature>
<reference evidence="18" key="1">
    <citation type="submission" date="2015-04" db="UniProtKB">
        <authorList>
            <consortium name="EnsemblPlants"/>
        </authorList>
    </citation>
    <scope>IDENTIFICATION</scope>
    <source>
        <strain evidence="18">SL10</strain>
    </source>
</reference>
<dbReference type="eggNOG" id="KOG1815">
    <property type="taxonomic scope" value="Eukaryota"/>
</dbReference>
<keyword evidence="7" id="KW-0808">Transferase</keyword>
<evidence type="ECO:0000256" key="15">
    <source>
        <dbReference type="SAM" id="MobiDB-lite"/>
    </source>
</evidence>
<accession>A0A0E0INJ9</accession>
<dbReference type="SUPFAM" id="SSF57850">
    <property type="entry name" value="RING/U-box"/>
    <property type="match status" value="6"/>
</dbReference>
<feature type="domain" description="RING-type" evidence="16">
    <location>
        <begin position="724"/>
        <end position="770"/>
    </location>
</feature>
<evidence type="ECO:0000256" key="9">
    <source>
        <dbReference type="ARBA" id="ARBA00022737"/>
    </source>
</evidence>
<comment type="catalytic activity">
    <reaction evidence="1">
        <text>[E2 ubiquitin-conjugating enzyme]-S-ubiquitinyl-L-cysteine + [acceptor protein]-L-lysine = [E2 ubiquitin-conjugating enzyme]-L-cysteine + [acceptor protein]-N(6)-ubiquitinyl-L-lysine.</text>
        <dbReference type="EC" id="2.3.2.31"/>
    </reaction>
</comment>
<feature type="compositionally biased region" description="Acidic residues" evidence="15">
    <location>
        <begin position="597"/>
        <end position="621"/>
    </location>
</feature>
<evidence type="ECO:0000256" key="10">
    <source>
        <dbReference type="ARBA" id="ARBA00022771"/>
    </source>
</evidence>
<evidence type="ECO:0000256" key="4">
    <source>
        <dbReference type="ARBA" id="ARBA00004906"/>
    </source>
</evidence>
<dbReference type="PROSITE" id="PS50089">
    <property type="entry name" value="ZF_RING_2"/>
    <property type="match status" value="2"/>
</dbReference>
<dbReference type="Pfam" id="PF22191">
    <property type="entry name" value="IBR_1"/>
    <property type="match status" value="2"/>
</dbReference>
<dbReference type="SMART" id="SM00343">
    <property type="entry name" value="ZnF_C2HC"/>
    <property type="match status" value="2"/>
</dbReference>
<evidence type="ECO:0000256" key="11">
    <source>
        <dbReference type="ARBA" id="ARBA00022786"/>
    </source>
</evidence>
<dbReference type="GO" id="GO:0008270">
    <property type="term" value="F:zinc ion binding"/>
    <property type="evidence" value="ECO:0007669"/>
    <property type="project" value="UniProtKB-KW"/>
</dbReference>
<dbReference type="InterPro" id="IPR001878">
    <property type="entry name" value="Znf_CCHC"/>
</dbReference>
<comment type="function">
    <text evidence="3">Might act as an E3 ubiquitin-protein ligase, or as part of E3 complex, which accepts ubiquitin from specific E2 ubiquitin-conjugating enzymes and then transfers it to substrates.</text>
</comment>
<comment type="pathway">
    <text evidence="4">Protein modification; protein ubiquitination.</text>
</comment>
<evidence type="ECO:0000256" key="2">
    <source>
        <dbReference type="ARBA" id="ARBA00001947"/>
    </source>
</evidence>
<evidence type="ECO:0000313" key="19">
    <source>
        <dbReference type="Proteomes" id="UP000006591"/>
    </source>
</evidence>
<feature type="compositionally biased region" description="Acidic residues" evidence="15">
    <location>
        <begin position="1"/>
        <end position="51"/>
    </location>
</feature>
<dbReference type="Gramene" id="ONIVA09G20590.1">
    <property type="protein sequence ID" value="ONIVA09G20590.1"/>
    <property type="gene ID" value="ONIVA09G20590"/>
</dbReference>
<evidence type="ECO:0000256" key="12">
    <source>
        <dbReference type="ARBA" id="ARBA00022833"/>
    </source>
</evidence>
<evidence type="ECO:0000256" key="5">
    <source>
        <dbReference type="ARBA" id="ARBA00005884"/>
    </source>
</evidence>
<evidence type="ECO:0000256" key="14">
    <source>
        <dbReference type="SAM" id="Coils"/>
    </source>
</evidence>
<evidence type="ECO:0000259" key="16">
    <source>
        <dbReference type="PROSITE" id="PS50089"/>
    </source>
</evidence>
<feature type="coiled-coil region" evidence="14">
    <location>
        <begin position="476"/>
        <end position="510"/>
    </location>
</feature>
<feature type="domain" description="RING-type" evidence="17">
    <location>
        <begin position="144"/>
        <end position="359"/>
    </location>
</feature>
<dbReference type="PANTHER" id="PTHR11685">
    <property type="entry name" value="RBR FAMILY RING FINGER AND IBR DOMAIN-CONTAINING"/>
    <property type="match status" value="1"/>
</dbReference>
<dbReference type="GO" id="GO:0061630">
    <property type="term" value="F:ubiquitin protein ligase activity"/>
    <property type="evidence" value="ECO:0007669"/>
    <property type="project" value="UniProtKB-EC"/>
</dbReference>
<dbReference type="OMA" id="CECTYSF"/>
<evidence type="ECO:0000256" key="1">
    <source>
        <dbReference type="ARBA" id="ARBA00001798"/>
    </source>
</evidence>
<dbReference type="Gene3D" id="1.20.120.1750">
    <property type="match status" value="2"/>
</dbReference>
<dbReference type="Gene3D" id="3.30.40.10">
    <property type="entry name" value="Zinc/RING finger domain, C3HC4 (zinc finger)"/>
    <property type="match status" value="2"/>
</dbReference>
<dbReference type="STRING" id="4536.A0A0E0INJ9"/>
<keyword evidence="14" id="KW-0175">Coiled coil</keyword>
<keyword evidence="8" id="KW-0479">Metal-binding</keyword>
<evidence type="ECO:0000256" key="7">
    <source>
        <dbReference type="ARBA" id="ARBA00022679"/>
    </source>
</evidence>
<evidence type="ECO:0000313" key="18">
    <source>
        <dbReference type="EnsemblPlants" id="ONIVA09G20590.1"/>
    </source>
</evidence>
<feature type="region of interest" description="Disordered" evidence="15">
    <location>
        <begin position="579"/>
        <end position="621"/>
    </location>
</feature>
<evidence type="ECO:0000256" key="13">
    <source>
        <dbReference type="PROSITE-ProRule" id="PRU00175"/>
    </source>
</evidence>
<name>A0A0E0INJ9_ORYNI</name>
<dbReference type="InterPro" id="IPR013083">
    <property type="entry name" value="Znf_RING/FYVE/PHD"/>
</dbReference>
<organism evidence="18">
    <name type="scientific">Oryza nivara</name>
    <name type="common">Indian wild rice</name>
    <name type="synonym">Oryza sativa f. spontanea</name>
    <dbReference type="NCBI Taxonomy" id="4536"/>
    <lineage>
        <taxon>Eukaryota</taxon>
        <taxon>Viridiplantae</taxon>
        <taxon>Streptophyta</taxon>
        <taxon>Embryophyta</taxon>
        <taxon>Tracheophyta</taxon>
        <taxon>Spermatophyta</taxon>
        <taxon>Magnoliopsida</taxon>
        <taxon>Liliopsida</taxon>
        <taxon>Poales</taxon>
        <taxon>Poaceae</taxon>
        <taxon>BOP clade</taxon>
        <taxon>Oryzoideae</taxon>
        <taxon>Oryzeae</taxon>
        <taxon>Oryzinae</taxon>
        <taxon>Oryza</taxon>
    </lineage>
</organism>
<comment type="cofactor">
    <cofactor evidence="2">
        <name>Zn(2+)</name>
        <dbReference type="ChEBI" id="CHEBI:29105"/>
    </cofactor>
</comment>
<sequence>MASDGEDDAQSYYTDEGDDYTDEVDSNVDDDDDGESWDLEEEEVDDDDDDEEAKKKKAATAVDLTKIDRRYRNLSEEQVRARQDADTANVGELFAIPPGFAAVLLRHYKWSLVELQDRLFSDGNRAGAATGVALGGAPVSRNGLPLVCAICFDEHPAGEMRSAGCSHFYCVGCWRGYVHAAVGDGARCLSFRCPDPACSAAVVRELVDEVAGDADRARYATFLLRSYVEEGTRIKWCPGPGCTLAIEFVGGGGGEEKQDDVECKHGHGFCFRCGEEAHRPVSCETVRAWTDKNAMESETASWVLANTKHCPKCRLPIEKNRGCMHMTCRPPCLHEFCWLCLGPWSDHRSSEYYNCNVYDAAKANGEASDDKRRREQGMASLDRYMHFYERWAAHGKARQSAVDDMAGLDACAEKLSAAVAMPVTELCFLAEAYQQIAECRRLLRWTYAYGYYHLGTGLDGDEERRTMVECAQGEAERQLEKLHDCAEHEREELLAEVERTIKLNAILKDNDGEESKKKMEEKAGEMVDMVVAYRQKLAGLTGVCKIFFRNLVKTFQDGLSEVGPAVAAAAAAAVATAPAESSDDAVDPLQPLHQDDSSDVDDDYFGDSDDYGDDGDYMDDDGDDYGGQVVEETEAPAMEKTYVVLTEDDVRARQEEDIAKVCEVLSLSPGAAAVLLRLYRWRAVLLQEEWFLDERRIRDAAGLLPADGGGGAVPARVNRRRLTCAICFDMFAPGRMRSAGCSHYYCVACWRGYVRAAVGDGARCLSLRCPDPSCPAAVVRELIDAVADGEDRERYGWFALRSYVEESAGMRWCPGPGCSRAVEFVGGGGDGEESSEVFCSCGHGLCWRCGEEAHRPVSCKTVAKWVEKNSSESETATWLLAHTKHCPKCRLPIEKNLGCMHMTCRPPCLHEFCWICLKPWRGHAACSRYQPNGTVVALAGANADDERRRQAKASLDRYLYHYERWDANLKSLRVALRDMESLERSELEAMASAAGVPATEMGFVTEAYEQVGEGRRVLGWAHAYGYYLDPDRDFTKRQLFEYLQEDANASLERLHGCAERERRELFAAGADDKAAVDFDKYRAYREKLAGLTRVTRQYFGNLVKAFETDLAEVSSSS</sequence>
<dbReference type="HOGENOM" id="CLU_300038_0_0_1"/>
<dbReference type="InterPro" id="IPR048962">
    <property type="entry name" value="ARIH1-like_UBL"/>
</dbReference>
<proteinExistence type="inferred from homology"/>
<dbReference type="Proteomes" id="UP000006591">
    <property type="component" value="Chromosome 9"/>
</dbReference>
<dbReference type="SMART" id="SM00184">
    <property type="entry name" value="RING"/>
    <property type="match status" value="4"/>
</dbReference>